<dbReference type="PANTHER" id="PTHR42920">
    <property type="entry name" value="OS03G0707200 PROTEIN-RELATED"/>
    <property type="match status" value="1"/>
</dbReference>
<evidence type="ECO:0000256" key="1">
    <source>
        <dbReference type="ARBA" id="ARBA00004651"/>
    </source>
</evidence>
<dbReference type="InterPro" id="IPR000620">
    <property type="entry name" value="EamA_dom"/>
</dbReference>
<accession>A0A0K6HVM1</accession>
<dbReference type="InterPro" id="IPR051258">
    <property type="entry name" value="Diverse_Substrate_Transporter"/>
</dbReference>
<comment type="subcellular location">
    <subcellularLocation>
        <location evidence="1">Cell membrane</location>
        <topology evidence="1">Multi-pass membrane protein</topology>
    </subcellularLocation>
</comment>
<feature type="transmembrane region" description="Helical" evidence="6">
    <location>
        <begin position="102"/>
        <end position="122"/>
    </location>
</feature>
<dbReference type="Gene3D" id="1.10.3730.20">
    <property type="match status" value="1"/>
</dbReference>
<reference evidence="9" key="1">
    <citation type="submission" date="2015-08" db="EMBL/GenBank/DDBJ databases">
        <authorList>
            <person name="Varghese N."/>
        </authorList>
    </citation>
    <scope>NUCLEOTIDE SEQUENCE [LARGE SCALE GENOMIC DNA]</scope>
    <source>
        <strain evidence="9">DSM 18181</strain>
    </source>
</reference>
<feature type="transmembrane region" description="Helical" evidence="6">
    <location>
        <begin position="245"/>
        <end position="266"/>
    </location>
</feature>
<feature type="transmembrane region" description="Helical" evidence="6">
    <location>
        <begin position="186"/>
        <end position="205"/>
    </location>
</feature>
<feature type="domain" description="EamA" evidence="7">
    <location>
        <begin position="157"/>
        <end position="287"/>
    </location>
</feature>
<feature type="transmembrane region" description="Helical" evidence="6">
    <location>
        <begin position="129"/>
        <end position="146"/>
    </location>
</feature>
<feature type="transmembrane region" description="Helical" evidence="6">
    <location>
        <begin position="272"/>
        <end position="296"/>
    </location>
</feature>
<evidence type="ECO:0000256" key="2">
    <source>
        <dbReference type="ARBA" id="ARBA00022475"/>
    </source>
</evidence>
<feature type="domain" description="EamA" evidence="7">
    <location>
        <begin position="10"/>
        <end position="146"/>
    </location>
</feature>
<dbReference type="STRING" id="339866.GCA_001418255_00807"/>
<name>A0A0K6HVM1_9BURK</name>
<keyword evidence="5 6" id="KW-0472">Membrane</keyword>
<dbReference type="SUPFAM" id="SSF103481">
    <property type="entry name" value="Multidrug resistance efflux transporter EmrE"/>
    <property type="match status" value="2"/>
</dbReference>
<dbReference type="Pfam" id="PF00892">
    <property type="entry name" value="EamA"/>
    <property type="match status" value="2"/>
</dbReference>
<evidence type="ECO:0000313" key="9">
    <source>
        <dbReference type="Proteomes" id="UP000183649"/>
    </source>
</evidence>
<sequence length="314" mass="33002">MSTSTASLRASCLMLLASLIWGSAFVAQTASIGTIGPFYYTGLRFVLGAAVVMGFMALRRRPDAAAHPHSNARSLLRDGGMLGVVVAISISLQQIGLESTTVANAGFISSLYVVLVPLLGLLWGRRVGVGVWLGAVLAVVGMYFLSVRAGYSVRHGDWLELGGALFITGQILLLGRVAPRHDPLQLAVTQFLVCGLLCLSAGAMVETLSLDALWRAAWPLFYGGALSVGVAYTLQVVAQRHAIPAHAAVIFSMEGVFAALAAWLVLGQSLDGRAMIGCLLVFCGLVVSQLPLRALLGSLRTRMRSAPCAPGVDP</sequence>
<feature type="transmembrane region" description="Helical" evidence="6">
    <location>
        <begin position="217"/>
        <end position="238"/>
    </location>
</feature>
<dbReference type="InterPro" id="IPR037185">
    <property type="entry name" value="EmrE-like"/>
</dbReference>
<dbReference type="EMBL" id="CYHF01000002">
    <property type="protein sequence ID" value="CUA94964.1"/>
    <property type="molecule type" value="Genomic_DNA"/>
</dbReference>
<organism evidence="8 9">
    <name type="scientific">Thiomonas bhubaneswarensis</name>
    <dbReference type="NCBI Taxonomy" id="339866"/>
    <lineage>
        <taxon>Bacteria</taxon>
        <taxon>Pseudomonadati</taxon>
        <taxon>Pseudomonadota</taxon>
        <taxon>Betaproteobacteria</taxon>
        <taxon>Burkholderiales</taxon>
        <taxon>Thiomonas</taxon>
    </lineage>
</organism>
<evidence type="ECO:0000259" key="7">
    <source>
        <dbReference type="Pfam" id="PF00892"/>
    </source>
</evidence>
<keyword evidence="9" id="KW-1185">Reference proteome</keyword>
<dbReference type="GO" id="GO:0005886">
    <property type="term" value="C:plasma membrane"/>
    <property type="evidence" value="ECO:0007669"/>
    <property type="project" value="UniProtKB-SubCell"/>
</dbReference>
<feature type="transmembrane region" description="Helical" evidence="6">
    <location>
        <begin position="39"/>
        <end position="58"/>
    </location>
</feature>
<evidence type="ECO:0000256" key="4">
    <source>
        <dbReference type="ARBA" id="ARBA00022989"/>
    </source>
</evidence>
<evidence type="ECO:0000256" key="5">
    <source>
        <dbReference type="ARBA" id="ARBA00023136"/>
    </source>
</evidence>
<dbReference type="AlphaFoldDB" id="A0A0K6HVM1"/>
<dbReference type="RefSeq" id="WP_055449826.1">
    <property type="nucleotide sequence ID" value="NZ_CYHF01000002.1"/>
</dbReference>
<dbReference type="PANTHER" id="PTHR42920:SF5">
    <property type="entry name" value="EAMA DOMAIN-CONTAINING PROTEIN"/>
    <property type="match status" value="1"/>
</dbReference>
<dbReference type="Proteomes" id="UP000183649">
    <property type="component" value="Unassembled WGS sequence"/>
</dbReference>
<dbReference type="OrthoDB" id="9804865at2"/>
<keyword evidence="3 6" id="KW-0812">Transmembrane</keyword>
<evidence type="ECO:0000256" key="6">
    <source>
        <dbReference type="SAM" id="Phobius"/>
    </source>
</evidence>
<gene>
    <name evidence="8" type="ORF">Ga0061069_102283</name>
</gene>
<keyword evidence="2" id="KW-1003">Cell membrane</keyword>
<keyword evidence="4 6" id="KW-1133">Transmembrane helix</keyword>
<proteinExistence type="predicted"/>
<evidence type="ECO:0000256" key="3">
    <source>
        <dbReference type="ARBA" id="ARBA00022692"/>
    </source>
</evidence>
<feature type="transmembrane region" description="Helical" evidence="6">
    <location>
        <begin position="158"/>
        <end position="174"/>
    </location>
</feature>
<evidence type="ECO:0000313" key="8">
    <source>
        <dbReference type="EMBL" id="CUA94964.1"/>
    </source>
</evidence>
<feature type="transmembrane region" description="Helical" evidence="6">
    <location>
        <begin position="79"/>
        <end position="96"/>
    </location>
</feature>
<protein>
    <submittedName>
        <fullName evidence="8">Permease of the drug/metabolite transporter (DMT) superfamily</fullName>
    </submittedName>
</protein>